<protein>
    <recommendedName>
        <fullName evidence="15">Microsomal glutathione S-transferase 1</fullName>
        <ecNumber evidence="5">2.5.1.18</ecNumber>
    </recommendedName>
</protein>
<keyword evidence="6 18" id="KW-0808">Transferase</keyword>
<accession>A0A2R4FXI2</accession>
<evidence type="ECO:0000256" key="1">
    <source>
        <dbReference type="ARBA" id="ARBA00003701"/>
    </source>
</evidence>
<evidence type="ECO:0000256" key="3">
    <source>
        <dbReference type="ARBA" id="ARBA00004477"/>
    </source>
</evidence>
<dbReference type="PANTHER" id="PTHR10689:SF6">
    <property type="entry name" value="MICROSOMAL GLUTATHIONE S-TRANSFERASE 1"/>
    <property type="match status" value="1"/>
</dbReference>
<keyword evidence="11" id="KW-0007">Acetylation</keyword>
<evidence type="ECO:0000256" key="2">
    <source>
        <dbReference type="ARBA" id="ARBA00004294"/>
    </source>
</evidence>
<dbReference type="GO" id="GO:0005741">
    <property type="term" value="C:mitochondrial outer membrane"/>
    <property type="evidence" value="ECO:0007669"/>
    <property type="project" value="UniProtKB-SubCell"/>
</dbReference>
<name>A0A2R4FXI2_9CUCU</name>
<dbReference type="Pfam" id="PF01124">
    <property type="entry name" value="MAPEG"/>
    <property type="match status" value="1"/>
</dbReference>
<proteinExistence type="evidence at transcript level"/>
<evidence type="ECO:0000256" key="9">
    <source>
        <dbReference type="ARBA" id="ARBA00022824"/>
    </source>
</evidence>
<comment type="function">
    <text evidence="1">Conjugation of reduced glutathione to a wide number of exogenous and endogenous hydrophobic electrophiles.</text>
</comment>
<dbReference type="GO" id="GO:0005789">
    <property type="term" value="C:endoplasmic reticulum membrane"/>
    <property type="evidence" value="ECO:0007669"/>
    <property type="project" value="UniProtKB-SubCell"/>
</dbReference>
<evidence type="ECO:0000256" key="13">
    <source>
        <dbReference type="ARBA" id="ARBA00023136"/>
    </source>
</evidence>
<dbReference type="EC" id="2.5.1.18" evidence="5"/>
<evidence type="ECO:0000256" key="10">
    <source>
        <dbReference type="ARBA" id="ARBA00022989"/>
    </source>
</evidence>
<dbReference type="AlphaFoldDB" id="A0A2R4FXI2"/>
<keyword evidence="12" id="KW-0496">Mitochondrion</keyword>
<dbReference type="InterPro" id="IPR001129">
    <property type="entry name" value="Membr-assoc_MAPEG"/>
</dbReference>
<dbReference type="Gene3D" id="1.20.120.550">
    <property type="entry name" value="Membrane associated eicosanoid/glutathione metabolism-like domain"/>
    <property type="match status" value="1"/>
</dbReference>
<evidence type="ECO:0000256" key="8">
    <source>
        <dbReference type="ARBA" id="ARBA00022787"/>
    </source>
</evidence>
<organism evidence="18">
    <name type="scientific">Lissorhoptrus oryzophilus</name>
    <name type="common">rice water weevil</name>
    <dbReference type="NCBI Taxonomy" id="308863"/>
    <lineage>
        <taxon>Eukaryota</taxon>
        <taxon>Metazoa</taxon>
        <taxon>Ecdysozoa</taxon>
        <taxon>Arthropoda</taxon>
        <taxon>Hexapoda</taxon>
        <taxon>Insecta</taxon>
        <taxon>Pterygota</taxon>
        <taxon>Neoptera</taxon>
        <taxon>Endopterygota</taxon>
        <taxon>Coleoptera</taxon>
        <taxon>Polyphaga</taxon>
        <taxon>Cucujiformia</taxon>
        <taxon>Erirhinidae</taxon>
        <taxon>Erirhininae</taxon>
        <taxon>Lissorhoptrus</taxon>
    </lineage>
</organism>
<feature type="transmembrane region" description="Helical" evidence="17">
    <location>
        <begin position="30"/>
        <end position="52"/>
    </location>
</feature>
<evidence type="ECO:0000256" key="11">
    <source>
        <dbReference type="ARBA" id="ARBA00022990"/>
    </source>
</evidence>
<evidence type="ECO:0000313" key="18">
    <source>
        <dbReference type="EMBL" id="AVT42177.1"/>
    </source>
</evidence>
<evidence type="ECO:0000256" key="14">
    <source>
        <dbReference type="ARBA" id="ARBA00038540"/>
    </source>
</evidence>
<dbReference type="InterPro" id="IPR023352">
    <property type="entry name" value="MAPEG-like_dom_sf"/>
</dbReference>
<evidence type="ECO:0000256" key="5">
    <source>
        <dbReference type="ARBA" id="ARBA00012452"/>
    </source>
</evidence>
<evidence type="ECO:0000256" key="6">
    <source>
        <dbReference type="ARBA" id="ARBA00022679"/>
    </source>
</evidence>
<evidence type="ECO:0000256" key="12">
    <source>
        <dbReference type="ARBA" id="ARBA00023128"/>
    </source>
</evidence>
<keyword evidence="13 17" id="KW-0472">Membrane</keyword>
<keyword evidence="7 17" id="KW-0812">Transmembrane</keyword>
<dbReference type="GO" id="GO:0004364">
    <property type="term" value="F:glutathione transferase activity"/>
    <property type="evidence" value="ECO:0007669"/>
    <property type="project" value="UniProtKB-EC"/>
</dbReference>
<reference evidence="18" key="1">
    <citation type="submission" date="2017-05" db="EMBL/GenBank/DDBJ databases">
        <authorList>
            <person name="Song R."/>
            <person name="Chenine A.L."/>
            <person name="Ruprecht R.M."/>
        </authorList>
    </citation>
    <scope>NUCLEOTIDE SEQUENCE</scope>
</reference>
<feature type="transmembrane region" description="Helical" evidence="17">
    <location>
        <begin position="144"/>
        <end position="166"/>
    </location>
</feature>
<keyword evidence="9" id="KW-0256">Endoplasmic reticulum</keyword>
<evidence type="ECO:0000256" key="4">
    <source>
        <dbReference type="ARBA" id="ARBA00010459"/>
    </source>
</evidence>
<dbReference type="FunFam" id="1.20.120.550:FF:000002">
    <property type="entry name" value="Microsomal glutathione S-transferase 1"/>
    <property type="match status" value="1"/>
</dbReference>
<comment type="subcellular location">
    <subcellularLocation>
        <location evidence="3">Endoplasmic reticulum membrane</location>
        <topology evidence="3">Multi-pass membrane protein</topology>
    </subcellularLocation>
    <subcellularLocation>
        <location evidence="2">Mitochondrion outer membrane</location>
    </subcellularLocation>
</comment>
<sequence length="176" mass="20011">MVVTNTTNGTNMMDQTGHFNEVLSLTNHKFATYLVVSSLLILKMMALTILTIQQRFKHKVVISEEDAKANGGTVGNHPDVDRVRRAFQNDLENIPAFLIISLAYLFVNPPGWVVHILYYLFLLVRIGHTIVYAVYIVRQPARGICFFIGFLIIMYMSLHVLFYGLISGYGKKSHKM</sequence>
<comment type="subunit">
    <text evidence="14">Homotrimer; The trimer binds only one molecule of glutathione.</text>
</comment>
<comment type="catalytic activity">
    <reaction evidence="16">
        <text>RX + glutathione = an S-substituted glutathione + a halide anion + H(+)</text>
        <dbReference type="Rhea" id="RHEA:16437"/>
        <dbReference type="ChEBI" id="CHEBI:15378"/>
        <dbReference type="ChEBI" id="CHEBI:16042"/>
        <dbReference type="ChEBI" id="CHEBI:17792"/>
        <dbReference type="ChEBI" id="CHEBI:57925"/>
        <dbReference type="ChEBI" id="CHEBI:90779"/>
        <dbReference type="EC" id="2.5.1.18"/>
    </reaction>
    <physiologicalReaction direction="left-to-right" evidence="16">
        <dbReference type="Rhea" id="RHEA:16438"/>
    </physiologicalReaction>
</comment>
<evidence type="ECO:0000256" key="15">
    <source>
        <dbReference type="ARBA" id="ARBA00039397"/>
    </source>
</evidence>
<comment type="similarity">
    <text evidence="4">Belongs to the MAPEG family.</text>
</comment>
<keyword evidence="8" id="KW-1000">Mitochondrion outer membrane</keyword>
<evidence type="ECO:0000256" key="17">
    <source>
        <dbReference type="SAM" id="Phobius"/>
    </source>
</evidence>
<feature type="transmembrane region" description="Helical" evidence="17">
    <location>
        <begin position="91"/>
        <end position="107"/>
    </location>
</feature>
<feature type="transmembrane region" description="Helical" evidence="17">
    <location>
        <begin position="113"/>
        <end position="137"/>
    </location>
</feature>
<evidence type="ECO:0000256" key="7">
    <source>
        <dbReference type="ARBA" id="ARBA00022692"/>
    </source>
</evidence>
<evidence type="ECO:0000256" key="16">
    <source>
        <dbReference type="ARBA" id="ARBA00049385"/>
    </source>
</evidence>
<dbReference type="EMBL" id="MF034811">
    <property type="protein sequence ID" value="AVT42177.1"/>
    <property type="molecule type" value="mRNA"/>
</dbReference>
<keyword evidence="10 17" id="KW-1133">Transmembrane helix</keyword>
<dbReference type="InterPro" id="IPR040162">
    <property type="entry name" value="MGST1-like"/>
</dbReference>
<dbReference type="SUPFAM" id="SSF161084">
    <property type="entry name" value="MAPEG domain-like"/>
    <property type="match status" value="1"/>
</dbReference>
<dbReference type="PANTHER" id="PTHR10689">
    <property type="entry name" value="MICROSOMAL GLUTATHIONE S-TRANSFERASE 1"/>
    <property type="match status" value="1"/>
</dbReference>